<comment type="subcellular location">
    <subcellularLocation>
        <location evidence="9">Endoplasmic reticulum membrane</location>
        <topology evidence="9">Multi-pass membrane protein</topology>
    </subcellularLocation>
    <subcellularLocation>
        <location evidence="9">Golgi apparatus membrane</location>
        <topology evidence="9">Multi-pass membrane protein</topology>
    </subcellularLocation>
</comment>
<protein>
    <recommendedName>
        <fullName evidence="9">Protein YIF1</fullName>
    </recommendedName>
</protein>
<feature type="transmembrane region" description="Helical" evidence="9">
    <location>
        <begin position="219"/>
        <end position="240"/>
    </location>
</feature>
<dbReference type="GO" id="GO:0015031">
    <property type="term" value="P:protein transport"/>
    <property type="evidence" value="ECO:0007669"/>
    <property type="project" value="UniProtKB-KW"/>
</dbReference>
<dbReference type="InterPro" id="IPR005578">
    <property type="entry name" value="Yif1_fam"/>
</dbReference>
<evidence type="ECO:0000256" key="10">
    <source>
        <dbReference type="SAM" id="MobiDB-lite"/>
    </source>
</evidence>
<evidence type="ECO:0000256" key="4">
    <source>
        <dbReference type="ARBA" id="ARBA00022824"/>
    </source>
</evidence>
<dbReference type="Proteomes" id="UP000054007">
    <property type="component" value="Unassembled WGS sequence"/>
</dbReference>
<dbReference type="GO" id="GO:0005793">
    <property type="term" value="C:endoplasmic reticulum-Golgi intermediate compartment"/>
    <property type="evidence" value="ECO:0007669"/>
    <property type="project" value="UniProtKB-UniRule"/>
</dbReference>
<dbReference type="PANTHER" id="PTHR14083:SF0">
    <property type="entry name" value="YIP1D-INTERACTING FACTOR 1, ISOFORM C"/>
    <property type="match status" value="1"/>
</dbReference>
<evidence type="ECO:0000313" key="12">
    <source>
        <dbReference type="Proteomes" id="UP000054007"/>
    </source>
</evidence>
<evidence type="ECO:0000256" key="8">
    <source>
        <dbReference type="ARBA" id="ARBA00023136"/>
    </source>
</evidence>
<evidence type="ECO:0000256" key="5">
    <source>
        <dbReference type="ARBA" id="ARBA00022927"/>
    </source>
</evidence>
<dbReference type="GO" id="GO:0006888">
    <property type="term" value="P:endoplasmic reticulum to Golgi vesicle-mediated transport"/>
    <property type="evidence" value="ECO:0007669"/>
    <property type="project" value="UniProtKB-UniRule"/>
</dbReference>
<proteinExistence type="inferred from homology"/>
<feature type="transmembrane region" description="Helical" evidence="9">
    <location>
        <begin position="323"/>
        <end position="341"/>
    </location>
</feature>
<feature type="transmembrane region" description="Helical" evidence="9">
    <location>
        <begin position="187"/>
        <end position="207"/>
    </location>
</feature>
<dbReference type="Pfam" id="PF03878">
    <property type="entry name" value="YIF1"/>
    <property type="match status" value="1"/>
</dbReference>
<dbReference type="GO" id="GO:0005789">
    <property type="term" value="C:endoplasmic reticulum membrane"/>
    <property type="evidence" value="ECO:0007669"/>
    <property type="project" value="UniProtKB-SubCell"/>
</dbReference>
<evidence type="ECO:0000256" key="1">
    <source>
        <dbReference type="ARBA" id="ARBA00009727"/>
    </source>
</evidence>
<feature type="region of interest" description="Disordered" evidence="10">
    <location>
        <begin position="1"/>
        <end position="86"/>
    </location>
</feature>
<reference evidence="11 12" key="1">
    <citation type="journal article" date="2015" name="Fungal Genet. Biol.">
        <title>Evolution of novel wood decay mechanisms in Agaricales revealed by the genome sequences of Fistulina hepatica and Cylindrobasidium torrendii.</title>
        <authorList>
            <person name="Floudas D."/>
            <person name="Held B.W."/>
            <person name="Riley R."/>
            <person name="Nagy L.G."/>
            <person name="Koehler G."/>
            <person name="Ransdell A.S."/>
            <person name="Younus H."/>
            <person name="Chow J."/>
            <person name="Chiniquy J."/>
            <person name="Lipzen A."/>
            <person name="Tritt A."/>
            <person name="Sun H."/>
            <person name="Haridas S."/>
            <person name="LaButti K."/>
            <person name="Ohm R.A."/>
            <person name="Kues U."/>
            <person name="Blanchette R.A."/>
            <person name="Grigoriev I.V."/>
            <person name="Minto R.E."/>
            <person name="Hibbett D.S."/>
        </authorList>
    </citation>
    <scope>NUCLEOTIDE SEQUENCE [LARGE SCALE GENOMIC DNA]</scope>
    <source>
        <strain evidence="11 12">FP15055 ss-10</strain>
    </source>
</reference>
<evidence type="ECO:0000256" key="6">
    <source>
        <dbReference type="ARBA" id="ARBA00022989"/>
    </source>
</evidence>
<evidence type="ECO:0000256" key="7">
    <source>
        <dbReference type="ARBA" id="ARBA00023034"/>
    </source>
</evidence>
<dbReference type="STRING" id="1314674.A0A0D7B7W7"/>
<organism evidence="11 12">
    <name type="scientific">Cylindrobasidium torrendii FP15055 ss-10</name>
    <dbReference type="NCBI Taxonomy" id="1314674"/>
    <lineage>
        <taxon>Eukaryota</taxon>
        <taxon>Fungi</taxon>
        <taxon>Dikarya</taxon>
        <taxon>Basidiomycota</taxon>
        <taxon>Agaricomycotina</taxon>
        <taxon>Agaricomycetes</taxon>
        <taxon>Agaricomycetidae</taxon>
        <taxon>Agaricales</taxon>
        <taxon>Marasmiineae</taxon>
        <taxon>Physalacriaceae</taxon>
        <taxon>Cylindrobasidium</taxon>
    </lineage>
</organism>
<comment type="similarity">
    <text evidence="1 9">Belongs to the YIF1 family.</text>
</comment>
<keyword evidence="5 9" id="KW-0653">Protein transport</keyword>
<dbReference type="OrthoDB" id="337750at2759"/>
<feature type="transmembrane region" description="Helical" evidence="9">
    <location>
        <begin position="278"/>
        <end position="295"/>
    </location>
</feature>
<evidence type="ECO:0000256" key="3">
    <source>
        <dbReference type="ARBA" id="ARBA00022692"/>
    </source>
</evidence>
<gene>
    <name evidence="11" type="ORF">CYLTODRAFT_423536</name>
</gene>
<feature type="transmembrane region" description="Helical" evidence="9">
    <location>
        <begin position="252"/>
        <end position="272"/>
    </location>
</feature>
<evidence type="ECO:0000313" key="11">
    <source>
        <dbReference type="EMBL" id="KIY66320.1"/>
    </source>
</evidence>
<feature type="compositionally biased region" description="Pro residues" evidence="10">
    <location>
        <begin position="68"/>
        <end position="84"/>
    </location>
</feature>
<keyword evidence="6 9" id="KW-1133">Transmembrane helix</keyword>
<feature type="compositionally biased region" description="Pro residues" evidence="10">
    <location>
        <begin position="7"/>
        <end position="29"/>
    </location>
</feature>
<dbReference type="EMBL" id="KN880558">
    <property type="protein sequence ID" value="KIY66320.1"/>
    <property type="molecule type" value="Genomic_DNA"/>
</dbReference>
<dbReference type="GO" id="GO:0030134">
    <property type="term" value="C:COPII-coated ER to Golgi transport vesicle"/>
    <property type="evidence" value="ECO:0007669"/>
    <property type="project" value="TreeGrafter"/>
</dbReference>
<dbReference type="AlphaFoldDB" id="A0A0D7B7W7"/>
<dbReference type="PANTHER" id="PTHR14083">
    <property type="entry name" value="YIP1 INTERACTING FACTOR HOMOLOG YIF1 PROTEIN"/>
    <property type="match status" value="1"/>
</dbReference>
<comment type="function">
    <text evidence="9">Has a role in transport between endoplasmic reticulum and Golgi.</text>
</comment>
<keyword evidence="8 9" id="KW-0472">Membrane</keyword>
<keyword evidence="7 9" id="KW-0333">Golgi apparatus</keyword>
<keyword evidence="12" id="KW-1185">Reference proteome</keyword>
<evidence type="ECO:0000256" key="2">
    <source>
        <dbReference type="ARBA" id="ARBA00022448"/>
    </source>
</evidence>
<sequence>MYNQSQSPPPLRHPVPTHPTFIPEPPQTPGTPDGYQRFSSSPGPAPAQPHQLHPAYGAQSVPAYSSYQPPPVPNNPYASPPQVPPQQNFGQFAQWAGVDTATAQLGLQLGNSAVQAGQDYVQKNFGAAFPLPGLKHKFNVSNLYVLNKLKLVIFPWRHRPWSRRALRSEQGAVEWSPPRDDVNSPDLYIPVMALVTYILISAFFSGLKNNFHPKVLGESLSSALAVVIVEFCFIYLACYFLNIQGTSQALDIIAYTGYKFVGVIATILANFLKPSRTVWAIIFLYFFSANAFFLLRSLRSLVLKDPASSTAATISPAARKRRIMFLFLEAGCQLLYMGFLVRV</sequence>
<accession>A0A0D7B7W7</accession>
<keyword evidence="3 9" id="KW-0812">Transmembrane</keyword>
<name>A0A0D7B7W7_9AGAR</name>
<keyword evidence="4 9" id="KW-0256">Endoplasmic reticulum</keyword>
<dbReference type="GO" id="GO:0000139">
    <property type="term" value="C:Golgi membrane"/>
    <property type="evidence" value="ECO:0007669"/>
    <property type="project" value="UniProtKB-SubCell"/>
</dbReference>
<keyword evidence="2 9" id="KW-0813">Transport</keyword>
<evidence type="ECO:0000256" key="9">
    <source>
        <dbReference type="RuleBase" id="RU368073"/>
    </source>
</evidence>